<keyword evidence="2" id="KW-1185">Reference proteome</keyword>
<sequence length="216" mass="24526">MAELGTQSQSELPKQQLTVLPAATEGLSEEDTNVLRAFSFKMHENVSRGTYKRMNTRYFPGLDLGSQESNRARMTFLSGFKPVRYDCCLKICVLFVGKYADLRQCPVCSQDRYIGSDDKKPAKQFTYLPVTPRLQALYRNTGTASRQLYQDEATRTHEPGKLRDYVDGTHYRSLLGRPVVLDGKRLAFKYFGDARDVVLGVSTDGFAPFKKRKHTC</sequence>
<reference evidence="2" key="1">
    <citation type="journal article" date="2012" name="Science">
        <title>The Paleozoic origin of enzymatic lignin decomposition reconstructed from 31 fungal genomes.</title>
        <authorList>
            <person name="Floudas D."/>
            <person name="Binder M."/>
            <person name="Riley R."/>
            <person name="Barry K."/>
            <person name="Blanchette R.A."/>
            <person name="Henrissat B."/>
            <person name="Martinez A.T."/>
            <person name="Otillar R."/>
            <person name="Spatafora J.W."/>
            <person name="Yadav J.S."/>
            <person name="Aerts A."/>
            <person name="Benoit I."/>
            <person name="Boyd A."/>
            <person name="Carlson A."/>
            <person name="Copeland A."/>
            <person name="Coutinho P.M."/>
            <person name="de Vries R.P."/>
            <person name="Ferreira P."/>
            <person name="Findley K."/>
            <person name="Foster B."/>
            <person name="Gaskell J."/>
            <person name="Glotzer D."/>
            <person name="Gorecki P."/>
            <person name="Heitman J."/>
            <person name="Hesse C."/>
            <person name="Hori C."/>
            <person name="Igarashi K."/>
            <person name="Jurgens J.A."/>
            <person name="Kallen N."/>
            <person name="Kersten P."/>
            <person name="Kohler A."/>
            <person name="Kuees U."/>
            <person name="Kumar T.K.A."/>
            <person name="Kuo A."/>
            <person name="LaButti K."/>
            <person name="Larrondo L.F."/>
            <person name="Lindquist E."/>
            <person name="Ling A."/>
            <person name="Lombard V."/>
            <person name="Lucas S."/>
            <person name="Lundell T."/>
            <person name="Martin R."/>
            <person name="McLaughlin D.J."/>
            <person name="Morgenstern I."/>
            <person name="Morin E."/>
            <person name="Murat C."/>
            <person name="Nagy L.G."/>
            <person name="Nolan M."/>
            <person name="Ohm R.A."/>
            <person name="Patyshakuliyeva A."/>
            <person name="Rokas A."/>
            <person name="Ruiz-Duenas F.J."/>
            <person name="Sabat G."/>
            <person name="Salamov A."/>
            <person name="Samejima M."/>
            <person name="Schmutz J."/>
            <person name="Slot J.C."/>
            <person name="St John F."/>
            <person name="Stenlid J."/>
            <person name="Sun H."/>
            <person name="Sun S."/>
            <person name="Syed K."/>
            <person name="Tsang A."/>
            <person name="Wiebenga A."/>
            <person name="Young D."/>
            <person name="Pisabarro A."/>
            <person name="Eastwood D.C."/>
            <person name="Martin F."/>
            <person name="Cullen D."/>
            <person name="Grigoriev I.V."/>
            <person name="Hibbett D.S."/>
        </authorList>
    </citation>
    <scope>NUCLEOTIDE SEQUENCE [LARGE SCALE GENOMIC DNA]</scope>
    <source>
        <strain evidence="2">TFB10046</strain>
    </source>
</reference>
<dbReference type="OMA" id="DEHELPY"/>
<dbReference type="eggNOG" id="ENOG502SGWV">
    <property type="taxonomic scope" value="Eukaryota"/>
</dbReference>
<dbReference type="EMBL" id="JH688235">
    <property type="protein sequence ID" value="EJD33430.1"/>
    <property type="molecule type" value="Genomic_DNA"/>
</dbReference>
<dbReference type="InParanoid" id="J0WM94"/>
<dbReference type="KEGG" id="adl:AURDEDRAFT_76999"/>
<dbReference type="OrthoDB" id="3257409at2759"/>
<name>J0WM94_AURST</name>
<dbReference type="AlphaFoldDB" id="J0WM94"/>
<feature type="non-terminal residue" evidence="1">
    <location>
        <position position="216"/>
    </location>
</feature>
<gene>
    <name evidence="1" type="ORF">AURDEDRAFT_76999</name>
</gene>
<evidence type="ECO:0000313" key="2">
    <source>
        <dbReference type="Proteomes" id="UP000006514"/>
    </source>
</evidence>
<proteinExistence type="predicted"/>
<protein>
    <submittedName>
        <fullName evidence="1">Uncharacterized protein</fullName>
    </submittedName>
</protein>
<accession>J0WM94</accession>
<dbReference type="Proteomes" id="UP000006514">
    <property type="component" value="Unassembled WGS sequence"/>
</dbReference>
<evidence type="ECO:0000313" key="1">
    <source>
        <dbReference type="EMBL" id="EJD33430.1"/>
    </source>
</evidence>
<organism evidence="1 2">
    <name type="scientific">Auricularia subglabra (strain TFB-10046 / SS5)</name>
    <name type="common">White-rot fungus</name>
    <name type="synonym">Auricularia delicata (strain TFB10046)</name>
    <dbReference type="NCBI Taxonomy" id="717982"/>
    <lineage>
        <taxon>Eukaryota</taxon>
        <taxon>Fungi</taxon>
        <taxon>Dikarya</taxon>
        <taxon>Basidiomycota</taxon>
        <taxon>Agaricomycotina</taxon>
        <taxon>Agaricomycetes</taxon>
        <taxon>Auriculariales</taxon>
        <taxon>Auriculariaceae</taxon>
        <taxon>Auricularia</taxon>
    </lineage>
</organism>